<dbReference type="GO" id="GO:0006107">
    <property type="term" value="P:oxaloacetate metabolic process"/>
    <property type="evidence" value="ECO:0007669"/>
    <property type="project" value="TreeGrafter"/>
</dbReference>
<dbReference type="GO" id="GO:0016829">
    <property type="term" value="F:lyase activity"/>
    <property type="evidence" value="ECO:0007669"/>
    <property type="project" value="UniProtKB-KW"/>
</dbReference>
<feature type="binding site" evidence="6">
    <location>
        <position position="136"/>
    </location>
    <ligand>
        <name>Mg(2+)</name>
        <dbReference type="ChEBI" id="CHEBI:18420"/>
    </ligand>
</feature>
<feature type="binding site" evidence="6">
    <location>
        <position position="163"/>
    </location>
    <ligand>
        <name>Mg(2+)</name>
        <dbReference type="ChEBI" id="CHEBI:18420"/>
    </ligand>
</feature>
<dbReference type="InterPro" id="IPR011206">
    <property type="entry name" value="Citrate_lyase_beta/mcl1/mcl2"/>
</dbReference>
<sequence length="306" mass="34012">MQKILPEALGASLYIPATRKDISAHANGLRLPYVRSMIFCTEDSIGLEEVSLALNNLRKSLPSFKKTPNKLRFIRVRNASVMGQILSMEGASNVDGFVLPKITAGNIGTYLDLLSSHDKKFHLMPTLETAEVFDHEAMKKLRDLLLVRGVQERILSLRIGGNDLFSVLGIRRSPERTIYETGLGHTIGSLASTFKPHGFNLTAPVFESFAHPEVLKREVVQDLDHGLFGKTAIHPSQIPLIEHFYGVSQQEFEVATAILQDDAPAVFNMHNTMCEPATHRAASLKMVTRAEVYGIRDENLQIRVAI</sequence>
<dbReference type="Pfam" id="PF15617">
    <property type="entry name" value="C-C_Bond_Lyase"/>
    <property type="match status" value="1"/>
</dbReference>
<dbReference type="RefSeq" id="WP_097052702.1">
    <property type="nucleotide sequence ID" value="NZ_OBMM01000005.1"/>
</dbReference>
<dbReference type="InterPro" id="IPR040442">
    <property type="entry name" value="Pyrv_kinase-like_dom_sf"/>
</dbReference>
<dbReference type="PIRSF" id="PIRSF015582">
    <property type="entry name" value="Cit_lyase_B"/>
    <property type="match status" value="1"/>
</dbReference>
<dbReference type="InterPro" id="IPR015813">
    <property type="entry name" value="Pyrv/PenolPyrv_kinase-like_dom"/>
</dbReference>
<keyword evidence="7" id="KW-0456">Lyase</keyword>
<keyword evidence="3 6" id="KW-0479">Metal-binding</keyword>
<dbReference type="EMBL" id="OBMM01000005">
    <property type="protein sequence ID" value="SOC26520.1"/>
    <property type="molecule type" value="Genomic_DNA"/>
</dbReference>
<feature type="binding site" evidence="5">
    <location>
        <position position="72"/>
    </location>
    <ligand>
        <name>substrate</name>
    </ligand>
</feature>
<comment type="cofactor">
    <cofactor evidence="1">
        <name>Mg(2+)</name>
        <dbReference type="ChEBI" id="CHEBI:18420"/>
    </cofactor>
</comment>
<dbReference type="Gene3D" id="3.20.20.60">
    <property type="entry name" value="Phosphoenolpyruvate-binding domains"/>
    <property type="match status" value="1"/>
</dbReference>
<evidence type="ECO:0000256" key="4">
    <source>
        <dbReference type="ARBA" id="ARBA00022842"/>
    </source>
</evidence>
<comment type="similarity">
    <text evidence="2">Belongs to the HpcH/HpaI aldolase family.</text>
</comment>
<dbReference type="SUPFAM" id="SSF51621">
    <property type="entry name" value="Phosphoenolpyruvate/pyruvate domain"/>
    <property type="match status" value="1"/>
</dbReference>
<proteinExistence type="inferred from homology"/>
<dbReference type="AlphaFoldDB" id="A0A285TSM6"/>
<protein>
    <submittedName>
        <fullName evidence="7">Citrate lyase beta subunit</fullName>
    </submittedName>
</protein>
<keyword evidence="4 6" id="KW-0460">Magnesium</keyword>
<reference evidence="7 8" key="1">
    <citation type="submission" date="2017-08" db="EMBL/GenBank/DDBJ databases">
        <authorList>
            <person name="de Groot N.N."/>
        </authorList>
    </citation>
    <scope>NUCLEOTIDE SEQUENCE [LARGE SCALE GENOMIC DNA]</scope>
    <source>
        <strain evidence="7 8">USBA 78</strain>
    </source>
</reference>
<evidence type="ECO:0000256" key="1">
    <source>
        <dbReference type="ARBA" id="ARBA00001946"/>
    </source>
</evidence>
<evidence type="ECO:0000256" key="6">
    <source>
        <dbReference type="PIRSR" id="PIRSR015582-2"/>
    </source>
</evidence>
<evidence type="ECO:0000313" key="7">
    <source>
        <dbReference type="EMBL" id="SOC26520.1"/>
    </source>
</evidence>
<organism evidence="7 8">
    <name type="scientific">Thalassospira xiamenensis</name>
    <dbReference type="NCBI Taxonomy" id="220697"/>
    <lineage>
        <taxon>Bacteria</taxon>
        <taxon>Pseudomonadati</taxon>
        <taxon>Pseudomonadota</taxon>
        <taxon>Alphaproteobacteria</taxon>
        <taxon>Rhodospirillales</taxon>
        <taxon>Thalassospiraceae</taxon>
        <taxon>Thalassospira</taxon>
    </lineage>
</organism>
<evidence type="ECO:0000313" key="8">
    <source>
        <dbReference type="Proteomes" id="UP000219068"/>
    </source>
</evidence>
<evidence type="ECO:0000256" key="5">
    <source>
        <dbReference type="PIRSR" id="PIRSR015582-1"/>
    </source>
</evidence>
<name>A0A285TSM6_9PROT</name>
<gene>
    <name evidence="7" type="ORF">SAMN05428964_105129</name>
</gene>
<feature type="binding site" evidence="5">
    <location>
        <position position="136"/>
    </location>
    <ligand>
        <name>substrate</name>
    </ligand>
</feature>
<dbReference type="PANTHER" id="PTHR32308:SF10">
    <property type="entry name" value="CITRATE LYASE SUBUNIT BETA"/>
    <property type="match status" value="1"/>
</dbReference>
<accession>A0A285TSM6</accession>
<dbReference type="InterPro" id="IPR039480">
    <property type="entry name" value="C-C_Bond_Lyase-like"/>
</dbReference>
<dbReference type="GO" id="GO:0000287">
    <property type="term" value="F:magnesium ion binding"/>
    <property type="evidence" value="ECO:0007669"/>
    <property type="project" value="TreeGrafter"/>
</dbReference>
<evidence type="ECO:0000256" key="3">
    <source>
        <dbReference type="ARBA" id="ARBA00022723"/>
    </source>
</evidence>
<evidence type="ECO:0000256" key="2">
    <source>
        <dbReference type="ARBA" id="ARBA00005568"/>
    </source>
</evidence>
<dbReference type="Proteomes" id="UP000219068">
    <property type="component" value="Unassembled WGS sequence"/>
</dbReference>
<dbReference type="PANTHER" id="PTHR32308">
    <property type="entry name" value="LYASE BETA SUBUNIT, PUTATIVE (AFU_ORTHOLOGUE AFUA_4G13030)-RELATED"/>
    <property type="match status" value="1"/>
</dbReference>